<dbReference type="EMBL" id="LXEN01000050">
    <property type="protein sequence ID" value="OAT33677.1"/>
    <property type="molecule type" value="Genomic_DNA"/>
</dbReference>
<proteinExistence type="predicted"/>
<dbReference type="RefSeq" id="WP_066748483.1">
    <property type="nucleotide sequence ID" value="NZ_LXEN01000050.1"/>
</dbReference>
<comment type="caution">
    <text evidence="1">The sequence shown here is derived from an EMBL/GenBank/DDBJ whole genome shotgun (WGS) entry which is preliminary data.</text>
</comment>
<dbReference type="OrthoDB" id="9997977at2"/>
<dbReference type="AlphaFoldDB" id="A0A198G8G4"/>
<keyword evidence="2" id="KW-1185">Reference proteome</keyword>
<dbReference type="Proteomes" id="UP000094023">
    <property type="component" value="Unassembled WGS sequence"/>
</dbReference>
<sequence length="348" mass="40798">MGNKIKVTFYKNINNVDIKDQNPLFEKIKDSISHIGNTNYSLIIHKKTEGFFCFILNKLKLALNIKISIKSCKNKVNECFYTQLNANTSLCKIKDINDITLDEFRVMNLFFNLDNNEMINSFVKRHVKTKADLILIDTIFNCYKNKDFGKVNLRDFVGEKFNIGKIVNLFNTIILDVNNVINNNVFLFIINCCFKKKSECISRVLKDIIIPIRYYEYLFKIDKSILNIEKMTKVTKNINIEKIVSEIEKNLKIEKVLIDEFVSDVLQKYNNADNYVKTQEAWINELYNKKENNTIIYNINKNRMLIIQEVEEIANSLDDDALIIGMPKDQYLIRMEQIVDIFATLPIM</sequence>
<organism evidence="1 2">
    <name type="scientific">Proteus myxofaciens ATCC 19692</name>
    <dbReference type="NCBI Taxonomy" id="1354337"/>
    <lineage>
        <taxon>Bacteria</taxon>
        <taxon>Pseudomonadati</taxon>
        <taxon>Pseudomonadota</taxon>
        <taxon>Gammaproteobacteria</taxon>
        <taxon>Enterobacterales</taxon>
        <taxon>Morganellaceae</taxon>
        <taxon>Proteus</taxon>
    </lineage>
</organism>
<reference evidence="1 2" key="1">
    <citation type="submission" date="2016-04" db="EMBL/GenBank/DDBJ databases">
        <title>ATOL: Assembling a taxonomically balanced genome-scale reconstruction of the evolutionary history of the Enterobacteriaceae.</title>
        <authorList>
            <person name="Plunkett G.III."/>
            <person name="Neeno-Eckwall E.C."/>
            <person name="Glasner J.D."/>
            <person name="Perna N.T."/>
        </authorList>
    </citation>
    <scope>NUCLEOTIDE SEQUENCE [LARGE SCALE GENOMIC DNA]</scope>
    <source>
        <strain evidence="1 2">ATCC 19692</strain>
    </source>
</reference>
<evidence type="ECO:0000313" key="2">
    <source>
        <dbReference type="Proteomes" id="UP000094023"/>
    </source>
</evidence>
<name>A0A198G8G4_9GAMM</name>
<gene>
    <name evidence="1" type="ORF">M983_1157</name>
</gene>
<protein>
    <submittedName>
        <fullName evidence="1">Uncharacterized protein</fullName>
    </submittedName>
</protein>
<evidence type="ECO:0000313" key="1">
    <source>
        <dbReference type="EMBL" id="OAT33677.1"/>
    </source>
</evidence>
<accession>A0A198G8G4</accession>